<dbReference type="Pfam" id="PF10704">
    <property type="entry name" value="DUF2508"/>
    <property type="match status" value="1"/>
</dbReference>
<accession>A0A6C2C4M9</accession>
<reference evidence="1 2" key="1">
    <citation type="submission" date="2019-01" db="EMBL/GenBank/DDBJ databases">
        <title>Weissella sp. nov., a novel lactic acid bacterium isolated from animal feces.</title>
        <authorList>
            <person name="Wang L.-T."/>
        </authorList>
    </citation>
    <scope>NUCLEOTIDE SEQUENCE [LARGE SCALE GENOMIC DNA]</scope>
    <source>
        <strain evidence="1 2">8H-2</strain>
    </source>
</reference>
<sequence>MGFFSSKVKQHPELKSIPNDLVNLIELKKEDLDKARVSERAMLEGNINPRLIKAQTNTAKQKYFFLLRAAREQKISGNLQRAFESINR</sequence>
<dbReference type="Proteomes" id="UP000371977">
    <property type="component" value="Unassembled WGS sequence"/>
</dbReference>
<dbReference type="OrthoDB" id="2146210at2"/>
<keyword evidence="2" id="KW-1185">Reference proteome</keyword>
<name>A0A6C2C4M9_9LACO</name>
<proteinExistence type="predicted"/>
<evidence type="ECO:0000313" key="1">
    <source>
        <dbReference type="EMBL" id="TYC48910.1"/>
    </source>
</evidence>
<gene>
    <name evidence="1" type="ORF">ESZ50_06525</name>
</gene>
<evidence type="ECO:0000313" key="2">
    <source>
        <dbReference type="Proteomes" id="UP000371977"/>
    </source>
</evidence>
<protein>
    <submittedName>
        <fullName evidence="1">DUF2508 family protein</fullName>
    </submittedName>
</protein>
<dbReference type="AlphaFoldDB" id="A0A6C2C4M9"/>
<comment type="caution">
    <text evidence="1">The sequence shown here is derived from an EMBL/GenBank/DDBJ whole genome shotgun (WGS) entry which is preliminary data.</text>
</comment>
<dbReference type="InterPro" id="IPR019644">
    <property type="entry name" value="DUF2508"/>
</dbReference>
<dbReference type="RefSeq" id="WP_148622772.1">
    <property type="nucleotide sequence ID" value="NZ_SDGZ01000015.1"/>
</dbReference>
<dbReference type="EMBL" id="SDGZ01000015">
    <property type="protein sequence ID" value="TYC48910.1"/>
    <property type="molecule type" value="Genomic_DNA"/>
</dbReference>
<organism evidence="1 2">
    <name type="scientific">Weissella muntiaci</name>
    <dbReference type="NCBI Taxonomy" id="2508881"/>
    <lineage>
        <taxon>Bacteria</taxon>
        <taxon>Bacillati</taxon>
        <taxon>Bacillota</taxon>
        <taxon>Bacilli</taxon>
        <taxon>Lactobacillales</taxon>
        <taxon>Lactobacillaceae</taxon>
        <taxon>Weissella</taxon>
    </lineage>
</organism>